<evidence type="ECO:0000313" key="3">
    <source>
        <dbReference type="EMBL" id="OFJ46556.1"/>
    </source>
</evidence>
<feature type="chain" id="PRO_5009214371" evidence="2">
    <location>
        <begin position="23"/>
        <end position="129"/>
    </location>
</feature>
<dbReference type="AlphaFoldDB" id="A0A1E8PJW8"/>
<dbReference type="EMBL" id="MAQB02000012">
    <property type="protein sequence ID" value="OFJ46556.1"/>
    <property type="molecule type" value="Genomic_DNA"/>
</dbReference>
<organism evidence="3 4">
    <name type="scientific">Janthinobacterium lividum</name>
    <dbReference type="NCBI Taxonomy" id="29581"/>
    <lineage>
        <taxon>Bacteria</taxon>
        <taxon>Pseudomonadati</taxon>
        <taxon>Pseudomonadota</taxon>
        <taxon>Betaproteobacteria</taxon>
        <taxon>Burkholderiales</taxon>
        <taxon>Oxalobacteraceae</taxon>
        <taxon>Janthinobacterium</taxon>
    </lineage>
</organism>
<feature type="region of interest" description="Disordered" evidence="1">
    <location>
        <begin position="63"/>
        <end position="99"/>
    </location>
</feature>
<gene>
    <name evidence="3" type="ORF">BA896_021160</name>
</gene>
<evidence type="ECO:0000256" key="1">
    <source>
        <dbReference type="SAM" id="MobiDB-lite"/>
    </source>
</evidence>
<proteinExistence type="predicted"/>
<protein>
    <submittedName>
        <fullName evidence="3">Uncharacterized protein</fullName>
    </submittedName>
</protein>
<sequence>MLKFAGPLILLACLAVTTPTHAQAQTQAQAQAQDRRDAPKASPVAGLCAPMCASARQDCRAQVQHATEDDTNPLLSMKPSSNPYVAASGETRAQSQQLQPTQAQAFRTRRAERQQACEVQYRSCTRACG</sequence>
<evidence type="ECO:0000313" key="4">
    <source>
        <dbReference type="Proteomes" id="UP000092634"/>
    </source>
</evidence>
<reference evidence="3 4" key="1">
    <citation type="submission" date="2016-10" db="EMBL/GenBank/DDBJ databases">
        <title>Updated version of Genome Assembly of Janthinobacterium lividum ERGS5:01.</title>
        <authorList>
            <person name="Kumar R."/>
            <person name="Acharya V."/>
            <person name="Singh D."/>
        </authorList>
    </citation>
    <scope>NUCLEOTIDE SEQUENCE [LARGE SCALE GENOMIC DNA]</scope>
    <source>
        <strain evidence="3 4">ERGS5:01</strain>
    </source>
</reference>
<keyword evidence="2" id="KW-0732">Signal</keyword>
<accession>A0A1E8PJW8</accession>
<comment type="caution">
    <text evidence="3">The sequence shown here is derived from an EMBL/GenBank/DDBJ whole genome shotgun (WGS) entry which is preliminary data.</text>
</comment>
<name>A0A1E8PJW8_9BURK</name>
<dbReference type="Proteomes" id="UP000092634">
    <property type="component" value="Unassembled WGS sequence"/>
</dbReference>
<evidence type="ECO:0000256" key="2">
    <source>
        <dbReference type="SAM" id="SignalP"/>
    </source>
</evidence>
<feature type="signal peptide" evidence="2">
    <location>
        <begin position="1"/>
        <end position="22"/>
    </location>
</feature>